<dbReference type="EMBL" id="FQXC01000001">
    <property type="protein sequence ID" value="SHG70097.1"/>
    <property type="molecule type" value="Genomic_DNA"/>
</dbReference>
<evidence type="ECO:0008006" key="3">
    <source>
        <dbReference type="Google" id="ProtNLM"/>
    </source>
</evidence>
<name>A0A1M5LYF4_9RHOB</name>
<dbReference type="Proteomes" id="UP000184221">
    <property type="component" value="Unassembled WGS sequence"/>
</dbReference>
<organism evidence="1 2">
    <name type="scientific">Marivita hallyeonensis</name>
    <dbReference type="NCBI Taxonomy" id="996342"/>
    <lineage>
        <taxon>Bacteria</taxon>
        <taxon>Pseudomonadati</taxon>
        <taxon>Pseudomonadota</taxon>
        <taxon>Alphaproteobacteria</taxon>
        <taxon>Rhodobacterales</taxon>
        <taxon>Roseobacteraceae</taxon>
        <taxon>Marivita</taxon>
    </lineage>
</organism>
<keyword evidence="2" id="KW-1185">Reference proteome</keyword>
<accession>A0A1M5LYF4</accession>
<evidence type="ECO:0000313" key="1">
    <source>
        <dbReference type="EMBL" id="SHG70097.1"/>
    </source>
</evidence>
<dbReference type="SUPFAM" id="SSF52096">
    <property type="entry name" value="ClpP/crotonase"/>
    <property type="match status" value="1"/>
</dbReference>
<protein>
    <recommendedName>
        <fullName evidence="3">Peptidase family S41</fullName>
    </recommendedName>
</protein>
<dbReference type="AlphaFoldDB" id="A0A1M5LYF4"/>
<dbReference type="Gene3D" id="3.90.226.10">
    <property type="entry name" value="2-enoyl-CoA Hydratase, Chain A, domain 1"/>
    <property type="match status" value="1"/>
</dbReference>
<sequence length="401" mass="43720">MIQDLEQIVRAVLPTDPSFRDIGSEDMDRHINVARQNALANEKDEFLLSLMRLLALPANGHTRLIPNDAISVLPLRFVTIGTSVRLLDAASGFAEAIGGELVSINGIPVSEIEVASDKFLAGTKQRKRVIGPILFAWPSALKRLSVLSGDDTIEFRVRNEAGRISELVVDTANRISGSVFYPRNEHGKADASWFPKSFLEIKDFGQRGLLLVLPSFFDPGGIDLSNAVSEAADRVRSRPGTPILVDVRGNTGGNFLRTMPLIDAISDGAKDRRVGLLVDKFTFSAAIVFVAILKHRLGARLKLIGEEMGDGLTFFAEGGTTDLSSSGAVIRYSSAFHDWAGGRVDETTPSEIAEKIVAVGTLELDRSWIANSDDVESLDRFCLEMLDSLHTSTKESKVRRT</sequence>
<reference evidence="1 2" key="1">
    <citation type="submission" date="2016-11" db="EMBL/GenBank/DDBJ databases">
        <authorList>
            <person name="Jaros S."/>
            <person name="Januszkiewicz K."/>
            <person name="Wedrychowicz H."/>
        </authorList>
    </citation>
    <scope>NUCLEOTIDE SEQUENCE [LARGE SCALE GENOMIC DNA]</scope>
    <source>
        <strain evidence="1 2">DSM 29431</strain>
    </source>
</reference>
<dbReference type="STRING" id="996342.SAMN05443551_0329"/>
<proteinExistence type="predicted"/>
<gene>
    <name evidence="1" type="ORF">SAMN05443551_0329</name>
</gene>
<dbReference type="InterPro" id="IPR029045">
    <property type="entry name" value="ClpP/crotonase-like_dom_sf"/>
</dbReference>
<evidence type="ECO:0000313" key="2">
    <source>
        <dbReference type="Proteomes" id="UP000184221"/>
    </source>
</evidence>